<dbReference type="Gene3D" id="2.40.390.10">
    <property type="entry name" value="CV3147-like"/>
    <property type="match status" value="1"/>
</dbReference>
<dbReference type="Pfam" id="PF20906">
    <property type="entry name" value="S-Me-THD_C"/>
    <property type="match status" value="1"/>
</dbReference>
<organism evidence="3 4">
    <name type="scientific">Streptomyces rectiviolaceus</name>
    <dbReference type="NCBI Taxonomy" id="332591"/>
    <lineage>
        <taxon>Bacteria</taxon>
        <taxon>Bacillati</taxon>
        <taxon>Actinomycetota</taxon>
        <taxon>Actinomycetes</taxon>
        <taxon>Kitasatosporales</taxon>
        <taxon>Streptomycetaceae</taxon>
        <taxon>Streptomyces</taxon>
    </lineage>
</organism>
<dbReference type="InterPro" id="IPR048350">
    <property type="entry name" value="S-Me-THD-like_C"/>
</dbReference>
<feature type="domain" description="S-Me-THD-like C-terminal" evidence="2">
    <location>
        <begin position="166"/>
        <end position="353"/>
    </location>
</feature>
<protein>
    <submittedName>
        <fullName evidence="3">DUF917 domain-containing protein</fullName>
    </submittedName>
</protein>
<feature type="domain" description="S-Me-THD N-terminal" evidence="1">
    <location>
        <begin position="8"/>
        <end position="163"/>
    </location>
</feature>
<keyword evidence="4" id="KW-1185">Reference proteome</keyword>
<dbReference type="InterPro" id="IPR027479">
    <property type="entry name" value="S-Me-THD_N_sf"/>
</dbReference>
<gene>
    <name evidence="3" type="ORF">GCM10010449_51060</name>
</gene>
<name>A0ABP6MR02_9ACTN</name>
<evidence type="ECO:0000313" key="3">
    <source>
        <dbReference type="EMBL" id="GAA3123021.1"/>
    </source>
</evidence>
<evidence type="ECO:0000259" key="2">
    <source>
        <dbReference type="Pfam" id="PF20906"/>
    </source>
</evidence>
<dbReference type="SUPFAM" id="SSF160991">
    <property type="entry name" value="CV3147-like"/>
    <property type="match status" value="1"/>
</dbReference>
<evidence type="ECO:0000313" key="4">
    <source>
        <dbReference type="Proteomes" id="UP001501637"/>
    </source>
</evidence>
<reference evidence="4" key="1">
    <citation type="journal article" date="2019" name="Int. J. Syst. Evol. Microbiol.">
        <title>The Global Catalogue of Microorganisms (GCM) 10K type strain sequencing project: providing services to taxonomists for standard genome sequencing and annotation.</title>
        <authorList>
            <consortium name="The Broad Institute Genomics Platform"/>
            <consortium name="The Broad Institute Genome Sequencing Center for Infectious Disease"/>
            <person name="Wu L."/>
            <person name="Ma J."/>
        </authorList>
    </citation>
    <scope>NUCLEOTIDE SEQUENCE [LARGE SCALE GENOMIC DNA]</scope>
    <source>
        <strain evidence="4">JCM 9092</strain>
    </source>
</reference>
<proteinExistence type="predicted"/>
<dbReference type="Proteomes" id="UP001501637">
    <property type="component" value="Unassembled WGS sequence"/>
</dbReference>
<dbReference type="InterPro" id="IPR024071">
    <property type="entry name" value="S-Me-THD_C_sf"/>
</dbReference>
<accession>A0ABP6MR02</accession>
<dbReference type="RefSeq" id="WP_344524321.1">
    <property type="nucleotide sequence ID" value="NZ_BAAAUG010000092.1"/>
</dbReference>
<sequence length="359" mass="37283">MREITLDNLDDIARGAGILGTGGGGDPYIGKLLAREAIRAHGPVRVVPIDAVDADATVVPISGMGAPTVLLERVPNGREDLAALRALERHLGRRATHLTALEVGGVNSMLPIACAARAGLPLVDGDAMGRAFPEAQMVLPGLAGITNSPMALADDKGNTVIVEAVDNHAAERIARAVCVELGCQISCADTVLRGDQLADGLVPATLTLAGRLGAVVRDARAAHGDPVAAARSTLDGIPLLTGKVVDVVRRTEGGFARGHARVEGTRGDAGRVLELGFQNEHLLATRDGVTVATTPDLICVLDSETGDPVTTEGLRYGLRVSVIAARCDPRWITEEGLALAGPRYFGYEVDYLPFGSAAP</sequence>
<dbReference type="InterPro" id="IPR010318">
    <property type="entry name" value="S-Me-THD_N"/>
</dbReference>
<comment type="caution">
    <text evidence="3">The sequence shown here is derived from an EMBL/GenBank/DDBJ whole genome shotgun (WGS) entry which is preliminary data.</text>
</comment>
<evidence type="ECO:0000259" key="1">
    <source>
        <dbReference type="Pfam" id="PF06032"/>
    </source>
</evidence>
<dbReference type="Gene3D" id="3.40.1610.10">
    <property type="entry name" value="CV3147-like domain"/>
    <property type="match status" value="1"/>
</dbReference>
<dbReference type="Pfam" id="PF06032">
    <property type="entry name" value="S-Me-THD_N"/>
    <property type="match status" value="1"/>
</dbReference>
<dbReference type="EMBL" id="BAAAUG010000092">
    <property type="protein sequence ID" value="GAA3123021.1"/>
    <property type="molecule type" value="Genomic_DNA"/>
</dbReference>